<feature type="signal peptide" evidence="2">
    <location>
        <begin position="1"/>
        <end position="19"/>
    </location>
</feature>
<sequence>MRGLLVPLAAALLLMGCPAKEGAKTEVHLPGGPEDRSEQHPGLSSAQEDLDLLAPEKMRPDFLADRYEAGGGWLSPDLGPSNVVRGSVAAVQPGVLRVASEGQQVELGLGQHPLTTWHGSLISVQVIPEGAPVRALFHVDPVTGQKKADRIELLTPPAHPFP</sequence>
<organism evidence="3 4">
    <name type="scientific">Vulgatibacter incomptus</name>
    <dbReference type="NCBI Taxonomy" id="1391653"/>
    <lineage>
        <taxon>Bacteria</taxon>
        <taxon>Pseudomonadati</taxon>
        <taxon>Myxococcota</taxon>
        <taxon>Myxococcia</taxon>
        <taxon>Myxococcales</taxon>
        <taxon>Cystobacterineae</taxon>
        <taxon>Vulgatibacteraceae</taxon>
        <taxon>Vulgatibacter</taxon>
    </lineage>
</organism>
<name>A0A0K1P8F0_9BACT</name>
<dbReference type="STRING" id="1391653.AKJ08_0190"/>
<keyword evidence="4" id="KW-1185">Reference proteome</keyword>
<proteinExistence type="predicted"/>
<protein>
    <recommendedName>
        <fullName evidence="5">Lipoprotein</fullName>
    </recommendedName>
</protein>
<feature type="chain" id="PRO_5005465491" description="Lipoprotein" evidence="2">
    <location>
        <begin position="20"/>
        <end position="162"/>
    </location>
</feature>
<dbReference type="PROSITE" id="PS51257">
    <property type="entry name" value="PROKAR_LIPOPROTEIN"/>
    <property type="match status" value="1"/>
</dbReference>
<reference evidence="3 4" key="1">
    <citation type="submission" date="2015-08" db="EMBL/GenBank/DDBJ databases">
        <authorList>
            <person name="Babu N.S."/>
            <person name="Beckwith C.J."/>
            <person name="Beseler K.G."/>
            <person name="Brison A."/>
            <person name="Carone J.V."/>
            <person name="Caskin T.P."/>
            <person name="Diamond M."/>
            <person name="Durham M.E."/>
            <person name="Foxe J.M."/>
            <person name="Go M."/>
            <person name="Henderson B.A."/>
            <person name="Jones I.B."/>
            <person name="McGettigan J.A."/>
            <person name="Micheletti S.J."/>
            <person name="Nasrallah M.E."/>
            <person name="Ortiz D."/>
            <person name="Piller C.R."/>
            <person name="Privatt S.R."/>
            <person name="Schneider S.L."/>
            <person name="Sharp S."/>
            <person name="Smith T.C."/>
            <person name="Stanton J.D."/>
            <person name="Ullery H.E."/>
            <person name="Wilson R.J."/>
            <person name="Serrano M.G."/>
            <person name="Buck G."/>
            <person name="Lee V."/>
            <person name="Wang Y."/>
            <person name="Carvalho R."/>
            <person name="Voegtly L."/>
            <person name="Shi R."/>
            <person name="Duckworth R."/>
            <person name="Johnson A."/>
            <person name="Loviza R."/>
            <person name="Walstead R."/>
            <person name="Shah Z."/>
            <person name="Kiflezghi M."/>
            <person name="Wade K."/>
            <person name="Ball S.L."/>
            <person name="Bradley K.W."/>
            <person name="Asai D.J."/>
            <person name="Bowman C.A."/>
            <person name="Russell D.A."/>
            <person name="Pope W.H."/>
            <person name="Jacobs-Sera D."/>
            <person name="Hendrix R.W."/>
            <person name="Hatfull G.F."/>
        </authorList>
    </citation>
    <scope>NUCLEOTIDE SEQUENCE [LARGE SCALE GENOMIC DNA]</scope>
    <source>
        <strain evidence="3 4">DSM 27710</strain>
    </source>
</reference>
<evidence type="ECO:0000256" key="1">
    <source>
        <dbReference type="SAM" id="MobiDB-lite"/>
    </source>
</evidence>
<evidence type="ECO:0008006" key="5">
    <source>
        <dbReference type="Google" id="ProtNLM"/>
    </source>
</evidence>
<gene>
    <name evidence="3" type="ORF">AKJ08_0190</name>
</gene>
<dbReference type="RefSeq" id="WP_050724343.1">
    <property type="nucleotide sequence ID" value="NZ_CP012332.1"/>
</dbReference>
<dbReference type="KEGG" id="vin:AKJ08_0190"/>
<evidence type="ECO:0000313" key="4">
    <source>
        <dbReference type="Proteomes" id="UP000055590"/>
    </source>
</evidence>
<dbReference type="EMBL" id="CP012332">
    <property type="protein sequence ID" value="AKU89803.1"/>
    <property type="molecule type" value="Genomic_DNA"/>
</dbReference>
<keyword evidence="2" id="KW-0732">Signal</keyword>
<evidence type="ECO:0000256" key="2">
    <source>
        <dbReference type="SAM" id="SignalP"/>
    </source>
</evidence>
<feature type="region of interest" description="Disordered" evidence="1">
    <location>
        <begin position="24"/>
        <end position="51"/>
    </location>
</feature>
<dbReference type="AlphaFoldDB" id="A0A0K1P8F0"/>
<evidence type="ECO:0000313" key="3">
    <source>
        <dbReference type="EMBL" id="AKU89803.1"/>
    </source>
</evidence>
<accession>A0A0K1P8F0</accession>
<dbReference type="Proteomes" id="UP000055590">
    <property type="component" value="Chromosome"/>
</dbReference>
<feature type="compositionally biased region" description="Basic and acidic residues" evidence="1">
    <location>
        <begin position="24"/>
        <end position="39"/>
    </location>
</feature>